<feature type="signal peptide" evidence="2">
    <location>
        <begin position="1"/>
        <end position="29"/>
    </location>
</feature>
<dbReference type="EMBL" id="JAGSPJ010000001">
    <property type="protein sequence ID" value="MBR7799109.1"/>
    <property type="molecule type" value="Genomic_DNA"/>
</dbReference>
<evidence type="ECO:0000256" key="2">
    <source>
        <dbReference type="SAM" id="SignalP"/>
    </source>
</evidence>
<dbReference type="Gene3D" id="2.60.120.1440">
    <property type="match status" value="1"/>
</dbReference>
<comment type="caution">
    <text evidence="4">The sequence shown here is derived from an EMBL/GenBank/DDBJ whole genome shotgun (WGS) entry which is preliminary data.</text>
</comment>
<protein>
    <recommendedName>
        <fullName evidence="3">FecR protein domain-containing protein</fullName>
    </recommendedName>
</protein>
<dbReference type="RefSeq" id="WP_212674214.1">
    <property type="nucleotide sequence ID" value="NZ_JAGSPJ010000001.1"/>
</dbReference>
<proteinExistence type="predicted"/>
<dbReference type="PANTHER" id="PTHR38731">
    <property type="entry name" value="LIPL45-RELATED LIPOPROTEIN-RELATED"/>
    <property type="match status" value="1"/>
</dbReference>
<dbReference type="Pfam" id="PF04773">
    <property type="entry name" value="FecR"/>
    <property type="match status" value="1"/>
</dbReference>
<accession>A0A941E1V0</accession>
<evidence type="ECO:0000256" key="1">
    <source>
        <dbReference type="SAM" id="MobiDB-lite"/>
    </source>
</evidence>
<dbReference type="AlphaFoldDB" id="A0A941E1V0"/>
<feature type="compositionally biased region" description="Polar residues" evidence="1">
    <location>
        <begin position="630"/>
        <end position="651"/>
    </location>
</feature>
<feature type="compositionally biased region" description="Basic and acidic residues" evidence="1">
    <location>
        <begin position="609"/>
        <end position="628"/>
    </location>
</feature>
<organism evidence="4 5">
    <name type="scientific">Undibacterium fentianense</name>
    <dbReference type="NCBI Taxonomy" id="2828728"/>
    <lineage>
        <taxon>Bacteria</taxon>
        <taxon>Pseudomonadati</taxon>
        <taxon>Pseudomonadota</taxon>
        <taxon>Betaproteobacteria</taxon>
        <taxon>Burkholderiales</taxon>
        <taxon>Oxalobacteraceae</taxon>
        <taxon>Undibacterium</taxon>
    </lineage>
</organism>
<feature type="region of interest" description="Disordered" evidence="1">
    <location>
        <begin position="710"/>
        <end position="770"/>
    </location>
</feature>
<feature type="compositionally biased region" description="Low complexity" evidence="1">
    <location>
        <begin position="659"/>
        <end position="672"/>
    </location>
</feature>
<keyword evidence="5" id="KW-1185">Reference proteome</keyword>
<reference evidence="4" key="1">
    <citation type="submission" date="2021-04" db="EMBL/GenBank/DDBJ databases">
        <title>novel species isolated from subtropical streams in China.</title>
        <authorList>
            <person name="Lu H."/>
        </authorList>
    </citation>
    <scope>NUCLEOTIDE SEQUENCE</scope>
    <source>
        <strain evidence="4">FT137W</strain>
    </source>
</reference>
<keyword evidence="2" id="KW-0732">Signal</keyword>
<evidence type="ECO:0000313" key="4">
    <source>
        <dbReference type="EMBL" id="MBR7799109.1"/>
    </source>
</evidence>
<dbReference type="Pfam" id="PF20245">
    <property type="entry name" value="DUF6600"/>
    <property type="match status" value="1"/>
</dbReference>
<feature type="compositionally biased region" description="Basic and acidic residues" evidence="1">
    <location>
        <begin position="467"/>
        <end position="488"/>
    </location>
</feature>
<feature type="compositionally biased region" description="Basic and acidic residues" evidence="1">
    <location>
        <begin position="500"/>
        <end position="516"/>
    </location>
</feature>
<gene>
    <name evidence="4" type="ORF">KDM90_03775</name>
</gene>
<dbReference type="Proteomes" id="UP000678545">
    <property type="component" value="Unassembled WGS sequence"/>
</dbReference>
<feature type="compositionally biased region" description="Basic and acidic residues" evidence="1">
    <location>
        <begin position="563"/>
        <end position="575"/>
    </location>
</feature>
<dbReference type="InterPro" id="IPR046535">
    <property type="entry name" value="DUF6600"/>
</dbReference>
<feature type="compositionally biased region" description="Polar residues" evidence="1">
    <location>
        <begin position="532"/>
        <end position="562"/>
    </location>
</feature>
<feature type="compositionally biased region" description="Basic and acidic residues" evidence="1">
    <location>
        <begin position="738"/>
        <end position="770"/>
    </location>
</feature>
<name>A0A941E1V0_9BURK</name>
<evidence type="ECO:0000259" key="3">
    <source>
        <dbReference type="Pfam" id="PF04773"/>
    </source>
</evidence>
<feature type="compositionally biased region" description="Polar residues" evidence="1">
    <location>
        <begin position="578"/>
        <end position="608"/>
    </location>
</feature>
<sequence length="770" mass="87471">MTKFKPAKTLLQLTTVGLAASLLIHTAQAQSVSPANPPIEAENNDQYEPPGRIARIGYAFGTINFADAGSNEWVPLLPNRPISSGDSVFVADAGRAELQVGANALRMHERTRLSFISLTDDNTQIQLSQGTIVVRVRALQDRENFEISTPNMRLSIQEPGEYRINVNDDQTTSVIVRRGVAVAQGDRDIITLRENEQTRFSGTNLNHTQITRVPPFDTFDQWASDRDRAEDNSISARYVPRDMVGYQQLDEYGNWETHLEYGAVWYPRGLSVGWAPYRDGKWVWVSPWGWTWVDRSPWGFAPYHYGRWAYVGHRWGWIPGRYERHHRAIYAPALVAFVGVGSGGLSAGISLSNRHTFGPNVSWFPLGPGEAYRPYYTRNSRYVQNINQTVIINHTTVVQRDRRTDKYRQEDERGHTNYRNQYVHNAITSVPTQSFVRGEHVFPVSTSIRANEVKNLRVNDEVSKLTPDRNNRFGDARPRNWQENDQFRARPVVSGANISDHNRPEINRNDGGRRSDAVSNRVGNNHPAGFNTPLTPIQDQPRPTNNAINSGNGAITTPPNRSSSERNTNRFERAISSDPRSTNSVTNNADSTSTISAPNNAQINTGIRTTDEMQQERNANRIRTERFDPTSPNSPERWNETNRGNWNSNRMDTNRELRGNNVPTSSSSGSNNTIIAAPIARPVENSNERPIERNMDRFERRNERTVDRPATIIREVPQSNSRETAMPRPIEQKIATPEPRRESAPIKAERHEREKSSDERKESKREVRER</sequence>
<dbReference type="PANTHER" id="PTHR38731:SF3">
    <property type="entry name" value="BLL6125 PROTEIN"/>
    <property type="match status" value="1"/>
</dbReference>
<feature type="chain" id="PRO_5037230967" description="FecR protein domain-containing protein" evidence="2">
    <location>
        <begin position="30"/>
        <end position="770"/>
    </location>
</feature>
<feature type="domain" description="FecR protein" evidence="3">
    <location>
        <begin position="91"/>
        <end position="180"/>
    </location>
</feature>
<dbReference type="InterPro" id="IPR006860">
    <property type="entry name" value="FecR"/>
</dbReference>
<evidence type="ECO:0000313" key="5">
    <source>
        <dbReference type="Proteomes" id="UP000678545"/>
    </source>
</evidence>
<feature type="region of interest" description="Disordered" evidence="1">
    <location>
        <begin position="467"/>
        <end position="672"/>
    </location>
</feature>